<evidence type="ECO:0000256" key="5">
    <source>
        <dbReference type="PIRSR" id="PIRSR000097-3"/>
    </source>
</evidence>
<dbReference type="Proteomes" id="UP000639772">
    <property type="component" value="Chromosome 1"/>
</dbReference>
<evidence type="ECO:0000256" key="4">
    <source>
        <dbReference type="PIRSR" id="PIRSR000097-2"/>
    </source>
</evidence>
<comment type="similarity">
    <text evidence="1">Belongs to the aldo/keto reductase family.</text>
</comment>
<evidence type="ECO:0000256" key="1">
    <source>
        <dbReference type="ARBA" id="ARBA00007905"/>
    </source>
</evidence>
<protein>
    <recommendedName>
        <fullName evidence="6">NADP-dependent oxidoreductase domain-containing protein</fullName>
    </recommendedName>
</protein>
<comment type="caution">
    <text evidence="7">The sequence shown here is derived from an EMBL/GenBank/DDBJ whole genome shotgun (WGS) entry which is preliminary data.</text>
</comment>
<gene>
    <name evidence="7" type="ORF">HPP92_003968</name>
</gene>
<keyword evidence="2" id="KW-0521">NADP</keyword>
<accession>A0A835SCX2</accession>
<dbReference type="EMBL" id="JADCNM010000001">
    <property type="protein sequence ID" value="KAG0503896.1"/>
    <property type="molecule type" value="Genomic_DNA"/>
</dbReference>
<dbReference type="PANTHER" id="PTHR11732">
    <property type="entry name" value="ALDO/KETO REDUCTASE"/>
    <property type="match status" value="1"/>
</dbReference>
<reference evidence="7 8" key="1">
    <citation type="journal article" date="2020" name="Nat. Food">
        <title>A phased Vanilla planifolia genome enables genetic improvement of flavour and production.</title>
        <authorList>
            <person name="Hasing T."/>
            <person name="Tang H."/>
            <person name="Brym M."/>
            <person name="Khazi F."/>
            <person name="Huang T."/>
            <person name="Chambers A.H."/>
        </authorList>
    </citation>
    <scope>NUCLEOTIDE SEQUENCE [LARGE SCALE GENOMIC DNA]</scope>
    <source>
        <tissue evidence="7">Leaf</tissue>
    </source>
</reference>
<dbReference type="OrthoDB" id="416253at2759"/>
<feature type="domain" description="NADP-dependent oxidoreductase" evidence="6">
    <location>
        <begin position="31"/>
        <end position="289"/>
    </location>
</feature>
<feature type="active site" description="Proton donor" evidence="3">
    <location>
        <position position="59"/>
    </location>
</feature>
<sequence length="318" mass="35415">MDEMSMVKIPEITLRGGVRAMPVVAMGTAVLPFSPAETKAAIVHAIELGYRHFDTASLYETERPLGEAVAEALRLGLVASREDLFVTTKLWSDQAHPELVLPALKNSLRDLEMEYVDLYLIHIPISSKPGSTPRFPIKREEVMSMDLKSVWEAMEECQRIGLTRSIGVSNFSQHMLEKLLLTATVPPAVNQVEMNVAWQQSSLREYCKEKGIHVTAYSPLGGSGGPLAGNQMLGTEIIRKMAKSRGKTAAQACIGVSLVVKSFRKERLEENLQIFGWELCDDECKIISQFPPHKRLNLNKMLSVEGKLSLDLSDYEFP</sequence>
<proteinExistence type="inferred from homology"/>
<evidence type="ECO:0000259" key="6">
    <source>
        <dbReference type="Pfam" id="PF00248"/>
    </source>
</evidence>
<dbReference type="InterPro" id="IPR036812">
    <property type="entry name" value="NAD(P)_OxRdtase_dom_sf"/>
</dbReference>
<name>A0A835SCX2_VANPL</name>
<dbReference type="PROSITE" id="PS00798">
    <property type="entry name" value="ALDOKETO_REDUCTASE_1"/>
    <property type="match status" value="1"/>
</dbReference>
<evidence type="ECO:0000256" key="2">
    <source>
        <dbReference type="ARBA" id="ARBA00022857"/>
    </source>
</evidence>
<dbReference type="GO" id="GO:0016491">
    <property type="term" value="F:oxidoreductase activity"/>
    <property type="evidence" value="ECO:0007669"/>
    <property type="project" value="InterPro"/>
</dbReference>
<dbReference type="Gene3D" id="3.20.20.100">
    <property type="entry name" value="NADP-dependent oxidoreductase domain"/>
    <property type="match status" value="1"/>
</dbReference>
<dbReference type="AlphaFoldDB" id="A0A835SCX2"/>
<evidence type="ECO:0000313" key="8">
    <source>
        <dbReference type="Proteomes" id="UP000639772"/>
    </source>
</evidence>
<evidence type="ECO:0000313" key="7">
    <source>
        <dbReference type="EMBL" id="KAG0503896.1"/>
    </source>
</evidence>
<feature type="binding site" evidence="4">
    <location>
        <position position="122"/>
    </location>
    <ligand>
        <name>substrate</name>
    </ligand>
</feature>
<evidence type="ECO:0000256" key="3">
    <source>
        <dbReference type="PIRSR" id="PIRSR000097-1"/>
    </source>
</evidence>
<dbReference type="FunFam" id="3.20.20.100:FF:000013">
    <property type="entry name" value="NADPH-dependent codeinone reductase 1-1"/>
    <property type="match status" value="1"/>
</dbReference>
<dbReference type="PIRSF" id="PIRSF000097">
    <property type="entry name" value="AKR"/>
    <property type="match status" value="1"/>
</dbReference>
<dbReference type="InterPro" id="IPR018170">
    <property type="entry name" value="Aldo/ket_reductase_CS"/>
</dbReference>
<dbReference type="InterPro" id="IPR023210">
    <property type="entry name" value="NADP_OxRdtase_dom"/>
</dbReference>
<dbReference type="InterPro" id="IPR020471">
    <property type="entry name" value="AKR"/>
</dbReference>
<feature type="site" description="Lowers pKa of active site Tyr" evidence="5">
    <location>
        <position position="89"/>
    </location>
</feature>
<dbReference type="SUPFAM" id="SSF51430">
    <property type="entry name" value="NAD(P)-linked oxidoreductase"/>
    <property type="match status" value="1"/>
</dbReference>
<organism evidence="7 8">
    <name type="scientific">Vanilla planifolia</name>
    <name type="common">Vanilla</name>
    <dbReference type="NCBI Taxonomy" id="51239"/>
    <lineage>
        <taxon>Eukaryota</taxon>
        <taxon>Viridiplantae</taxon>
        <taxon>Streptophyta</taxon>
        <taxon>Embryophyta</taxon>
        <taxon>Tracheophyta</taxon>
        <taxon>Spermatophyta</taxon>
        <taxon>Magnoliopsida</taxon>
        <taxon>Liliopsida</taxon>
        <taxon>Asparagales</taxon>
        <taxon>Orchidaceae</taxon>
        <taxon>Vanilloideae</taxon>
        <taxon>Vanilleae</taxon>
        <taxon>Vanilla</taxon>
    </lineage>
</organism>
<dbReference type="PRINTS" id="PR00069">
    <property type="entry name" value="ALDKETRDTASE"/>
</dbReference>
<dbReference type="Pfam" id="PF00248">
    <property type="entry name" value="Aldo_ket_red"/>
    <property type="match status" value="1"/>
</dbReference>
<dbReference type="PROSITE" id="PS00062">
    <property type="entry name" value="ALDOKETO_REDUCTASE_2"/>
    <property type="match status" value="1"/>
</dbReference>